<name>A0AAV9JD13_9PEZI</name>
<dbReference type="Proteomes" id="UP001324427">
    <property type="component" value="Unassembled WGS sequence"/>
</dbReference>
<comment type="caution">
    <text evidence="2">The sequence shown here is derived from an EMBL/GenBank/DDBJ whole genome shotgun (WGS) entry which is preliminary data.</text>
</comment>
<feature type="compositionally biased region" description="Polar residues" evidence="1">
    <location>
        <begin position="237"/>
        <end position="261"/>
    </location>
</feature>
<feature type="region of interest" description="Disordered" evidence="1">
    <location>
        <begin position="554"/>
        <end position="594"/>
    </location>
</feature>
<feature type="region of interest" description="Disordered" evidence="1">
    <location>
        <begin position="331"/>
        <end position="353"/>
    </location>
</feature>
<feature type="region of interest" description="Disordered" evidence="1">
    <location>
        <begin position="637"/>
        <end position="680"/>
    </location>
</feature>
<gene>
    <name evidence="2" type="ORF">LTR36_006008</name>
</gene>
<feature type="region of interest" description="Disordered" evidence="1">
    <location>
        <begin position="705"/>
        <end position="764"/>
    </location>
</feature>
<feature type="compositionally biased region" description="Polar residues" evidence="1">
    <location>
        <begin position="429"/>
        <end position="446"/>
    </location>
</feature>
<feature type="compositionally biased region" description="Low complexity" evidence="1">
    <location>
        <begin position="500"/>
        <end position="511"/>
    </location>
</feature>
<dbReference type="AlphaFoldDB" id="A0AAV9JD13"/>
<accession>A0AAV9JD13</accession>
<feature type="compositionally biased region" description="Basic and acidic residues" evidence="1">
    <location>
        <begin position="219"/>
        <end position="228"/>
    </location>
</feature>
<proteinExistence type="predicted"/>
<feature type="compositionally biased region" description="Basic and acidic residues" evidence="1">
    <location>
        <begin position="653"/>
        <end position="678"/>
    </location>
</feature>
<organism evidence="2 3">
    <name type="scientific">Oleoguttula mirabilis</name>
    <dbReference type="NCBI Taxonomy" id="1507867"/>
    <lineage>
        <taxon>Eukaryota</taxon>
        <taxon>Fungi</taxon>
        <taxon>Dikarya</taxon>
        <taxon>Ascomycota</taxon>
        <taxon>Pezizomycotina</taxon>
        <taxon>Dothideomycetes</taxon>
        <taxon>Dothideomycetidae</taxon>
        <taxon>Mycosphaerellales</taxon>
        <taxon>Teratosphaeriaceae</taxon>
        <taxon>Oleoguttula</taxon>
    </lineage>
</organism>
<sequence>MKRFRGRTASDKPLLAATTADDVLQLGAVGVPFKAEAFLGTKSKLGRKKVDKKARQQETFQHTPNVEHKSMGTLLRAQEALLDTQQSLLDRMPSSTHTRPRLQMWPNTETYAETHNRSANDLFHHDIYQPSQRPGIPPRRTSNNAVHDFYDPSRQPLYVSQQTSASAVRDMALHKGSPMIHETASDPALAKRPLKSALKKAQDPSRRPALLEVRTNSSDTKKSKRLDLSHFFPQPRAHTNQHLLSPNKLSRSPSPLTDTSEFFPQDTIQVQLKRPAANARLETHKSVKPTSADPDCSTRVKVFESDIFDQAKTNVRRPPKGIKNWFDGFDISSDEDEKVPEPEPQELPANEALPSVFSPWVVKPDSEQPQFHRKASIDPVEDNLLAIEAAKERMQERMRMATKRKGSVSSATIASVVSSEALGKKPPSRLSTSRLANESVLSLSDSSGDERARLSTIRASVDDYSAMFHDTAPMHVEKPTAAPRKLQSKRSVPQDSFPRQSTSTVQTTQTSASIPIRLADSIPLPVSIPLSPPAKGDEQYTFKNGAAQALRKLEGQRDSAGQPPQSRPTTKASAQDFESNATGETVSSMPTDASHMMAVTEEEMILLEMMRNKRAAMQKNSFTEGYQLALKREQEHLARRREGAQQTALNILRQKEERDKSQRGSRIAERPAEPDERVRRRYSAIKKEDVDKALKLQRFLAAAETPLEDAFPEPPTGTPVEEKRPPQKFELLLPDTYSPIRMGNCGGSSPISPGGSSPLPEEEDIEDHHHRVRQFLASSSASAEQTLFPTPPSAKSKTSSRRDTRRGFLSPSPVEEEAPLVPDVPERSPHRPFSPSEREERRSSISGRRLSCQIDIDQLLPRASALPAPLRQAAHNLQPYHLEPNLEFPPLDFPSRLTGASPSLSTSRASPLSPTFTTPAPSDRQTVEGASSSDNDQRSARSRAYTPDTDVTSLSAPTPRKRTAAKKQMPPKLDRILTNTLNIRGSTASITSAGEDVLAAWAELGGGTEALASRRRVR</sequence>
<feature type="compositionally biased region" description="Low complexity" evidence="1">
    <location>
        <begin position="407"/>
        <end position="421"/>
    </location>
</feature>
<feature type="compositionally biased region" description="Polar residues" evidence="1">
    <location>
        <begin position="489"/>
        <end position="499"/>
    </location>
</feature>
<feature type="region of interest" description="Disordered" evidence="1">
    <location>
        <begin position="778"/>
        <end position="849"/>
    </location>
</feature>
<evidence type="ECO:0000313" key="3">
    <source>
        <dbReference type="Proteomes" id="UP001324427"/>
    </source>
</evidence>
<evidence type="ECO:0000313" key="2">
    <source>
        <dbReference type="EMBL" id="KAK4543010.1"/>
    </source>
</evidence>
<protein>
    <submittedName>
        <fullName evidence="2">Uncharacterized protein</fullName>
    </submittedName>
</protein>
<feature type="region of interest" description="Disordered" evidence="1">
    <location>
        <begin position="471"/>
        <end position="512"/>
    </location>
</feature>
<feature type="region of interest" description="Disordered" evidence="1">
    <location>
        <begin position="396"/>
        <end position="454"/>
    </location>
</feature>
<feature type="compositionally biased region" description="Low complexity" evidence="1">
    <location>
        <begin position="747"/>
        <end position="759"/>
    </location>
</feature>
<feature type="compositionally biased region" description="Polar residues" evidence="1">
    <location>
        <begin position="562"/>
        <end position="591"/>
    </location>
</feature>
<feature type="region of interest" description="Disordered" evidence="1">
    <location>
        <begin position="195"/>
        <end position="261"/>
    </location>
</feature>
<reference evidence="2 3" key="1">
    <citation type="submission" date="2021-11" db="EMBL/GenBank/DDBJ databases">
        <title>Black yeast isolated from Biological Soil Crust.</title>
        <authorList>
            <person name="Kurbessoian T."/>
        </authorList>
    </citation>
    <scope>NUCLEOTIDE SEQUENCE [LARGE SCALE GENOMIC DNA]</scope>
    <source>
        <strain evidence="2 3">CCFEE 5522</strain>
    </source>
</reference>
<dbReference type="EMBL" id="JAVFHQ010000036">
    <property type="protein sequence ID" value="KAK4543010.1"/>
    <property type="molecule type" value="Genomic_DNA"/>
</dbReference>
<evidence type="ECO:0000256" key="1">
    <source>
        <dbReference type="SAM" id="MobiDB-lite"/>
    </source>
</evidence>
<feature type="compositionally biased region" description="Polar residues" evidence="1">
    <location>
        <begin position="898"/>
        <end position="934"/>
    </location>
</feature>
<feature type="region of interest" description="Disordered" evidence="1">
    <location>
        <begin position="893"/>
        <end position="971"/>
    </location>
</feature>
<keyword evidence="3" id="KW-1185">Reference proteome</keyword>
<feature type="compositionally biased region" description="Polar residues" evidence="1">
    <location>
        <begin position="778"/>
        <end position="788"/>
    </location>
</feature>